<feature type="region of interest" description="Disordered" evidence="3">
    <location>
        <begin position="233"/>
        <end position="254"/>
    </location>
</feature>
<dbReference type="InterPro" id="IPR029058">
    <property type="entry name" value="AB_hydrolase_fold"/>
</dbReference>
<evidence type="ECO:0000256" key="3">
    <source>
        <dbReference type="SAM" id="MobiDB-lite"/>
    </source>
</evidence>
<dbReference type="InterPro" id="IPR050300">
    <property type="entry name" value="GDXG_lipolytic_enzyme"/>
</dbReference>
<reference evidence="5 6" key="1">
    <citation type="submission" date="2021-07" db="EMBL/GenBank/DDBJ databases">
        <title>Actinomadura sp. PM05-2 isolated from lichen.</title>
        <authorList>
            <person name="Somphong A."/>
            <person name="Phongsopitanun W."/>
            <person name="Tanasupawat S."/>
            <person name="Peongsungnone V."/>
        </authorList>
    </citation>
    <scope>NUCLEOTIDE SEQUENCE [LARGE SCALE GENOMIC DNA]</scope>
    <source>
        <strain evidence="5 6">PM05-2</strain>
    </source>
</reference>
<feature type="compositionally biased region" description="Gly residues" evidence="3">
    <location>
        <begin position="244"/>
        <end position="254"/>
    </location>
</feature>
<dbReference type="PANTHER" id="PTHR48081">
    <property type="entry name" value="AB HYDROLASE SUPERFAMILY PROTEIN C4A8.06C"/>
    <property type="match status" value="1"/>
</dbReference>
<organism evidence="5 6">
    <name type="scientific">Actinomadura parmotrematis</name>
    <dbReference type="NCBI Taxonomy" id="2864039"/>
    <lineage>
        <taxon>Bacteria</taxon>
        <taxon>Bacillati</taxon>
        <taxon>Actinomycetota</taxon>
        <taxon>Actinomycetes</taxon>
        <taxon>Streptosporangiales</taxon>
        <taxon>Thermomonosporaceae</taxon>
        <taxon>Actinomadura</taxon>
    </lineage>
</organism>
<proteinExistence type="inferred from homology"/>
<dbReference type="SUPFAM" id="SSF53474">
    <property type="entry name" value="alpha/beta-Hydrolases"/>
    <property type="match status" value="1"/>
</dbReference>
<accession>A0ABS7FT03</accession>
<evidence type="ECO:0000256" key="2">
    <source>
        <dbReference type="ARBA" id="ARBA00022801"/>
    </source>
</evidence>
<dbReference type="GO" id="GO:0016787">
    <property type="term" value="F:hydrolase activity"/>
    <property type="evidence" value="ECO:0007669"/>
    <property type="project" value="UniProtKB-KW"/>
</dbReference>
<comment type="caution">
    <text evidence="5">The sequence shown here is derived from an EMBL/GenBank/DDBJ whole genome shotgun (WGS) entry which is preliminary data.</text>
</comment>
<keyword evidence="2 5" id="KW-0378">Hydrolase</keyword>
<evidence type="ECO:0000313" key="6">
    <source>
        <dbReference type="Proteomes" id="UP000774570"/>
    </source>
</evidence>
<evidence type="ECO:0000256" key="1">
    <source>
        <dbReference type="ARBA" id="ARBA00010515"/>
    </source>
</evidence>
<dbReference type="RefSeq" id="WP_220165391.1">
    <property type="nucleotide sequence ID" value="NZ_JAIBOA010000005.1"/>
</dbReference>
<sequence length="254" mass="26007">MATELTVEETPAGPAVQAAGPARGTVLYLQGDRYLAHDPYAALDLAGHLAVRTGARVLCARYRPTFPDALDDVRAAYEHCRPAGPVTVAGERAGAGLAAALMVGLRDSGAAQPRAAVLVSALLDLTLQATSLRLNAAADPEFDPAELRRHAARYAGGTDPHDPLLSPLHANLHGLPPLLLLTAGTDPLLDDALAFAVRAAHSGVSVDLRVHRSGPALRRRAAADIAAFVGAGAVDGHRSPPPGAGGGGRVSGVR</sequence>
<keyword evidence="6" id="KW-1185">Reference proteome</keyword>
<evidence type="ECO:0000259" key="4">
    <source>
        <dbReference type="Pfam" id="PF07859"/>
    </source>
</evidence>
<feature type="domain" description="Alpha/beta hydrolase fold-3" evidence="4">
    <location>
        <begin position="26"/>
        <end position="212"/>
    </location>
</feature>
<dbReference type="PANTHER" id="PTHR48081:SF30">
    <property type="entry name" value="ACETYL-HYDROLASE LIPR-RELATED"/>
    <property type="match status" value="1"/>
</dbReference>
<dbReference type="Pfam" id="PF07859">
    <property type="entry name" value="Abhydrolase_3"/>
    <property type="match status" value="1"/>
</dbReference>
<gene>
    <name evidence="5" type="ORF">K1Y72_09895</name>
</gene>
<comment type="similarity">
    <text evidence="1">Belongs to the 'GDXG' lipolytic enzyme family.</text>
</comment>
<name>A0ABS7FT03_9ACTN</name>
<dbReference type="EMBL" id="JAIBOA010000005">
    <property type="protein sequence ID" value="MBW8482678.1"/>
    <property type="molecule type" value="Genomic_DNA"/>
</dbReference>
<dbReference type="Proteomes" id="UP000774570">
    <property type="component" value="Unassembled WGS sequence"/>
</dbReference>
<evidence type="ECO:0000313" key="5">
    <source>
        <dbReference type="EMBL" id="MBW8482678.1"/>
    </source>
</evidence>
<protein>
    <submittedName>
        <fullName evidence="5">Alpha/beta hydrolase</fullName>
    </submittedName>
</protein>
<dbReference type="Gene3D" id="3.40.50.1820">
    <property type="entry name" value="alpha/beta hydrolase"/>
    <property type="match status" value="1"/>
</dbReference>
<dbReference type="InterPro" id="IPR013094">
    <property type="entry name" value="AB_hydrolase_3"/>
</dbReference>